<accession>A0ABT6T9N3</accession>
<evidence type="ECO:0000313" key="9">
    <source>
        <dbReference type="EMBL" id="MDI4643532.1"/>
    </source>
</evidence>
<comment type="subcellular location">
    <subcellularLocation>
        <location evidence="1 7">Cell membrane</location>
        <topology evidence="1 7">Multi-pass membrane protein</topology>
    </subcellularLocation>
</comment>
<evidence type="ECO:0000256" key="6">
    <source>
        <dbReference type="ARBA" id="ARBA00023136"/>
    </source>
</evidence>
<dbReference type="PANTHER" id="PTHR43227">
    <property type="entry name" value="BLL4140 PROTEIN"/>
    <property type="match status" value="1"/>
</dbReference>
<feature type="transmembrane region" description="Helical" evidence="7">
    <location>
        <begin position="185"/>
        <end position="204"/>
    </location>
</feature>
<keyword evidence="6 7" id="KW-0472">Membrane</keyword>
<evidence type="ECO:0000256" key="4">
    <source>
        <dbReference type="ARBA" id="ARBA00022692"/>
    </source>
</evidence>
<dbReference type="Gene3D" id="1.10.3720.10">
    <property type="entry name" value="MetI-like"/>
    <property type="match status" value="1"/>
</dbReference>
<keyword evidence="3" id="KW-1003">Cell membrane</keyword>
<protein>
    <submittedName>
        <fullName evidence="9">ABC transporter permease subunit</fullName>
    </submittedName>
</protein>
<evidence type="ECO:0000259" key="8">
    <source>
        <dbReference type="PROSITE" id="PS50928"/>
    </source>
</evidence>
<evidence type="ECO:0000256" key="1">
    <source>
        <dbReference type="ARBA" id="ARBA00004651"/>
    </source>
</evidence>
<feature type="domain" description="ABC transmembrane type-1" evidence="8">
    <location>
        <begin position="83"/>
        <end position="301"/>
    </location>
</feature>
<dbReference type="EMBL" id="JAGRPV010000001">
    <property type="protein sequence ID" value="MDI4643532.1"/>
    <property type="molecule type" value="Genomic_DNA"/>
</dbReference>
<keyword evidence="2 7" id="KW-0813">Transport</keyword>
<evidence type="ECO:0000256" key="7">
    <source>
        <dbReference type="RuleBase" id="RU363032"/>
    </source>
</evidence>
<sequence>MRRAMLRSEWMKLKRHWILALMIVPGMGYLVLNNYLPMVGVIIAFKNIDYSYNGLLGKIIHSEWIGFSNFEYLFQSSDAWTITRNTILYNGTFIVLTTIVAVALAILLNEVRHRFFSRLYQSVILLPYLLSMVVVSYFVLAMLNEQNGFINKQALSQLGMEPISWYTEAKYWPYILTFVHLWKTAGYLCIVYLASIVGIDAEYYEAATVDGASRIHQIRMITVPLLKPTIVVMMLLAVGQIFYADFGLFYQVPLNSGAIQPTTDVIDTYVYRGLMKFGDIGMSSAAGLYQSTVGFVLVLLTNYMVRRRNRELALF</sequence>
<dbReference type="InterPro" id="IPR050809">
    <property type="entry name" value="UgpAE/MalFG_permease"/>
</dbReference>
<dbReference type="Proteomes" id="UP001161691">
    <property type="component" value="Unassembled WGS sequence"/>
</dbReference>
<dbReference type="InterPro" id="IPR000515">
    <property type="entry name" value="MetI-like"/>
</dbReference>
<feature type="transmembrane region" description="Helical" evidence="7">
    <location>
        <begin position="87"/>
        <end position="107"/>
    </location>
</feature>
<dbReference type="InterPro" id="IPR035906">
    <property type="entry name" value="MetI-like_sf"/>
</dbReference>
<dbReference type="RefSeq" id="WP_282906588.1">
    <property type="nucleotide sequence ID" value="NZ_JAGRPV010000001.1"/>
</dbReference>
<keyword evidence="5 7" id="KW-1133">Transmembrane helix</keyword>
<keyword evidence="10" id="KW-1185">Reference proteome</keyword>
<proteinExistence type="inferred from homology"/>
<comment type="caution">
    <text evidence="9">The sequence shown here is derived from an EMBL/GenBank/DDBJ whole genome shotgun (WGS) entry which is preliminary data.</text>
</comment>
<feature type="transmembrane region" description="Helical" evidence="7">
    <location>
        <begin position="225"/>
        <end position="244"/>
    </location>
</feature>
<reference evidence="9" key="1">
    <citation type="submission" date="2023-04" db="EMBL/GenBank/DDBJ databases">
        <title>Comparative genomic analysis of Cohnella hashimotonis sp. nov., isolated from the International Space Station.</title>
        <authorList>
            <person name="Venkateswaran K."/>
            <person name="Simpson A."/>
        </authorList>
    </citation>
    <scope>NUCLEOTIDE SEQUENCE</scope>
    <source>
        <strain evidence="9">F6_2S_P_1</strain>
    </source>
</reference>
<feature type="transmembrane region" description="Helical" evidence="7">
    <location>
        <begin position="119"/>
        <end position="140"/>
    </location>
</feature>
<gene>
    <name evidence="9" type="ORF">KB449_01110</name>
</gene>
<evidence type="ECO:0000256" key="5">
    <source>
        <dbReference type="ARBA" id="ARBA00022989"/>
    </source>
</evidence>
<dbReference type="CDD" id="cd06261">
    <property type="entry name" value="TM_PBP2"/>
    <property type="match status" value="1"/>
</dbReference>
<evidence type="ECO:0000256" key="2">
    <source>
        <dbReference type="ARBA" id="ARBA00022448"/>
    </source>
</evidence>
<organism evidence="9 10">
    <name type="scientific">Cohnella hashimotonis</name>
    <dbReference type="NCBI Taxonomy" id="2826895"/>
    <lineage>
        <taxon>Bacteria</taxon>
        <taxon>Bacillati</taxon>
        <taxon>Bacillota</taxon>
        <taxon>Bacilli</taxon>
        <taxon>Bacillales</taxon>
        <taxon>Paenibacillaceae</taxon>
        <taxon>Cohnella</taxon>
    </lineage>
</organism>
<dbReference type="SUPFAM" id="SSF161098">
    <property type="entry name" value="MetI-like"/>
    <property type="match status" value="1"/>
</dbReference>
<dbReference type="PANTHER" id="PTHR43227:SF11">
    <property type="entry name" value="BLL4140 PROTEIN"/>
    <property type="match status" value="1"/>
</dbReference>
<name>A0ABT6T9N3_9BACL</name>
<keyword evidence="4 7" id="KW-0812">Transmembrane</keyword>
<dbReference type="PROSITE" id="PS50928">
    <property type="entry name" value="ABC_TM1"/>
    <property type="match status" value="1"/>
</dbReference>
<evidence type="ECO:0000313" key="10">
    <source>
        <dbReference type="Proteomes" id="UP001161691"/>
    </source>
</evidence>
<feature type="transmembrane region" description="Helical" evidence="7">
    <location>
        <begin position="287"/>
        <end position="305"/>
    </location>
</feature>
<comment type="similarity">
    <text evidence="7">Belongs to the binding-protein-dependent transport system permease family.</text>
</comment>
<feature type="transmembrane region" description="Helical" evidence="7">
    <location>
        <begin position="21"/>
        <end position="45"/>
    </location>
</feature>
<dbReference type="Pfam" id="PF00528">
    <property type="entry name" value="BPD_transp_1"/>
    <property type="match status" value="1"/>
</dbReference>
<evidence type="ECO:0000256" key="3">
    <source>
        <dbReference type="ARBA" id="ARBA00022475"/>
    </source>
</evidence>